<comment type="caution">
    <text evidence="2">The sequence shown here is derived from an EMBL/GenBank/DDBJ whole genome shotgun (WGS) entry which is preliminary data.</text>
</comment>
<evidence type="ECO:0000313" key="3">
    <source>
        <dbReference type="Proteomes" id="UP001597460"/>
    </source>
</evidence>
<organism evidence="2 3">
    <name type="scientific">Gracilimonas halophila</name>
    <dbReference type="NCBI Taxonomy" id="1834464"/>
    <lineage>
        <taxon>Bacteria</taxon>
        <taxon>Pseudomonadati</taxon>
        <taxon>Balneolota</taxon>
        <taxon>Balneolia</taxon>
        <taxon>Balneolales</taxon>
        <taxon>Balneolaceae</taxon>
        <taxon>Gracilimonas</taxon>
    </lineage>
</organism>
<accession>A0ABW5JLD5</accession>
<keyword evidence="3" id="KW-1185">Reference proteome</keyword>
<dbReference type="RefSeq" id="WP_390303141.1">
    <property type="nucleotide sequence ID" value="NZ_JBHULI010000025.1"/>
</dbReference>
<keyword evidence="1" id="KW-0812">Transmembrane</keyword>
<feature type="transmembrane region" description="Helical" evidence="1">
    <location>
        <begin position="37"/>
        <end position="57"/>
    </location>
</feature>
<feature type="transmembrane region" description="Helical" evidence="1">
    <location>
        <begin position="111"/>
        <end position="129"/>
    </location>
</feature>
<proteinExistence type="predicted"/>
<gene>
    <name evidence="2" type="ORF">ACFSVN_12310</name>
</gene>
<name>A0ABW5JLD5_9BACT</name>
<keyword evidence="1" id="KW-0472">Membrane</keyword>
<evidence type="ECO:0000256" key="1">
    <source>
        <dbReference type="SAM" id="Phobius"/>
    </source>
</evidence>
<evidence type="ECO:0000313" key="2">
    <source>
        <dbReference type="EMBL" id="MFD2533228.1"/>
    </source>
</evidence>
<dbReference type="Proteomes" id="UP001597460">
    <property type="component" value="Unassembled WGS sequence"/>
</dbReference>
<feature type="transmembrane region" description="Helical" evidence="1">
    <location>
        <begin position="12"/>
        <end position="31"/>
    </location>
</feature>
<protein>
    <submittedName>
        <fullName evidence="2">Uncharacterized protein</fullName>
    </submittedName>
</protein>
<feature type="transmembrane region" description="Helical" evidence="1">
    <location>
        <begin position="78"/>
        <end position="99"/>
    </location>
</feature>
<reference evidence="3" key="1">
    <citation type="journal article" date="2019" name="Int. J. Syst. Evol. Microbiol.">
        <title>The Global Catalogue of Microorganisms (GCM) 10K type strain sequencing project: providing services to taxonomists for standard genome sequencing and annotation.</title>
        <authorList>
            <consortium name="The Broad Institute Genomics Platform"/>
            <consortium name="The Broad Institute Genome Sequencing Center for Infectious Disease"/>
            <person name="Wu L."/>
            <person name="Ma J."/>
        </authorList>
    </citation>
    <scope>NUCLEOTIDE SEQUENCE [LARGE SCALE GENOMIC DNA]</scope>
    <source>
        <strain evidence="3">KCTC 52042</strain>
    </source>
</reference>
<dbReference type="EMBL" id="JBHULI010000025">
    <property type="protein sequence ID" value="MFD2533228.1"/>
    <property type="molecule type" value="Genomic_DNA"/>
</dbReference>
<sequence>MHKIQWTYQVEGMNAFMFFGIMIFCILTFGFTDLIFFTYGILFSCYILMQGTYYWWLKYSSLKGEPIPQPRVLDRFRTFKTSDHIGILLIPVVLCLQWFISGKQLNSSNLLGWALFANFFAVLEYINYYQKQLMYDNRYDFRYLRLNRKLKEAPLSKDLINNRI</sequence>
<keyword evidence="1" id="KW-1133">Transmembrane helix</keyword>